<dbReference type="Proteomes" id="UP000663760">
    <property type="component" value="Chromosome 15"/>
</dbReference>
<name>A0A7I8LF91_SPIIN</name>
<evidence type="ECO:0000313" key="2">
    <source>
        <dbReference type="Proteomes" id="UP000663760"/>
    </source>
</evidence>
<evidence type="ECO:0000313" key="1">
    <source>
        <dbReference type="EMBL" id="CAA7408510.1"/>
    </source>
</evidence>
<protein>
    <submittedName>
        <fullName evidence="1">Uncharacterized protein</fullName>
    </submittedName>
</protein>
<dbReference type="AlphaFoldDB" id="A0A7I8LF91"/>
<accession>A0A7I8LF91</accession>
<dbReference type="PANTHER" id="PTHR37181:SF1">
    <property type="entry name" value="F6A14.6 PROTEIN"/>
    <property type="match status" value="1"/>
</dbReference>
<proteinExistence type="predicted"/>
<organism evidence="1 2">
    <name type="scientific">Spirodela intermedia</name>
    <name type="common">Intermediate duckweed</name>
    <dbReference type="NCBI Taxonomy" id="51605"/>
    <lineage>
        <taxon>Eukaryota</taxon>
        <taxon>Viridiplantae</taxon>
        <taxon>Streptophyta</taxon>
        <taxon>Embryophyta</taxon>
        <taxon>Tracheophyta</taxon>
        <taxon>Spermatophyta</taxon>
        <taxon>Magnoliopsida</taxon>
        <taxon>Liliopsida</taxon>
        <taxon>Araceae</taxon>
        <taxon>Lemnoideae</taxon>
        <taxon>Spirodela</taxon>
    </lineage>
</organism>
<keyword evidence="2" id="KW-1185">Reference proteome</keyword>
<reference evidence="1" key="1">
    <citation type="submission" date="2020-02" db="EMBL/GenBank/DDBJ databases">
        <authorList>
            <person name="Scholz U."/>
            <person name="Mascher M."/>
            <person name="Fiebig A."/>
        </authorList>
    </citation>
    <scope>NUCLEOTIDE SEQUENCE</scope>
</reference>
<sequence>MTLLETITRAAAGGGDVPTSAVSNFPVLLNGNEAFRNLTTEGGDSPGDSLVKRLVGWKIPETDVKSIEAVEKLVKKLRRKLKNRKSLGHEEFRGLLSSLPDKKLGDVVGGELVGLYAEGCVILGLWETLESMILSGLIGRLGPNDLVEKLVEQNRSGLLCLYVNHVSEIRASELLLILEYFLSPPRGSRECMLKVRKEWESQAILAVEKTTQKGLPDEVMNLAREASILLMMAHDGFSSSELCLHSLFSTPNLDGLVMSSAISRLGGSEVLGLVRYLRKWLDKYERFPEGCPCPEAGPALGLKLCELVPSLESVVRGLAMVIDEHYPYLVLNSHFHDEMSSIRRVVDSLASAAGLCCSLGNIIENLRSM</sequence>
<dbReference type="OrthoDB" id="783877at2759"/>
<dbReference type="PANTHER" id="PTHR37181">
    <property type="entry name" value="F6A14.6 PROTEIN"/>
    <property type="match status" value="1"/>
</dbReference>
<gene>
    <name evidence="1" type="ORF">SI8410_15019188</name>
</gene>
<dbReference type="EMBL" id="LR746278">
    <property type="protein sequence ID" value="CAA7408510.1"/>
    <property type="molecule type" value="Genomic_DNA"/>
</dbReference>